<feature type="region of interest" description="Disordered" evidence="1">
    <location>
        <begin position="232"/>
        <end position="282"/>
    </location>
</feature>
<proteinExistence type="predicted"/>
<keyword evidence="3" id="KW-1185">Reference proteome</keyword>
<feature type="region of interest" description="Disordered" evidence="1">
    <location>
        <begin position="1"/>
        <end position="38"/>
    </location>
</feature>
<sequence>MAIDEHDPLHKNLTSGGNTTPTNSWKVRNPERVCGPGKGNPLGTTYKNPWNPLPPAPFHLPFLRPLYLPFLPPPPPLLPPAPSRLPLHLPCLPPPSTSPASYPRGIRHLTPDLEAKVICLPDLLTPGLLVAREAKRGENSWVGGREGGRGGRPRETGLDTVGGDEERWGWRRGGDGGETPHLHFLLTFHLHPSPPPCLKSPLLATFPTNLCLSTIDQNPSILHLTPTLTQPLQQSLTSPPSSPHLSSPLPSSPLLSSPHLSTFLTSPPSSPLLTSPPSCTPP</sequence>
<dbReference type="EMBL" id="JAWZYT010005605">
    <property type="protein sequence ID" value="KAK4290115.1"/>
    <property type="molecule type" value="Genomic_DNA"/>
</dbReference>
<feature type="compositionally biased region" description="Basic and acidic residues" evidence="1">
    <location>
        <begin position="1"/>
        <end position="10"/>
    </location>
</feature>
<comment type="caution">
    <text evidence="2">The sequence shown here is derived from an EMBL/GenBank/DDBJ whole genome shotgun (WGS) entry which is preliminary data.</text>
</comment>
<reference evidence="2" key="1">
    <citation type="submission" date="2023-11" db="EMBL/GenBank/DDBJ databases">
        <title>Genome assemblies of two species of porcelain crab, Petrolisthes cinctipes and Petrolisthes manimaculis (Anomura: Porcellanidae).</title>
        <authorList>
            <person name="Angst P."/>
        </authorList>
    </citation>
    <scope>NUCLEOTIDE SEQUENCE</scope>
    <source>
        <strain evidence="2">PB745_02</strain>
        <tissue evidence="2">Gill</tissue>
    </source>
</reference>
<name>A0AAE1NHA3_9EUCA</name>
<dbReference type="AlphaFoldDB" id="A0AAE1NHA3"/>
<evidence type="ECO:0000313" key="2">
    <source>
        <dbReference type="EMBL" id="KAK4290115.1"/>
    </source>
</evidence>
<evidence type="ECO:0000256" key="1">
    <source>
        <dbReference type="SAM" id="MobiDB-lite"/>
    </source>
</evidence>
<accession>A0AAE1NHA3</accession>
<feature type="compositionally biased region" description="Polar residues" evidence="1">
    <location>
        <begin position="12"/>
        <end position="26"/>
    </location>
</feature>
<protein>
    <submittedName>
        <fullName evidence="2">Uncharacterized protein</fullName>
    </submittedName>
</protein>
<organism evidence="2 3">
    <name type="scientific">Petrolisthes manimaculis</name>
    <dbReference type="NCBI Taxonomy" id="1843537"/>
    <lineage>
        <taxon>Eukaryota</taxon>
        <taxon>Metazoa</taxon>
        <taxon>Ecdysozoa</taxon>
        <taxon>Arthropoda</taxon>
        <taxon>Crustacea</taxon>
        <taxon>Multicrustacea</taxon>
        <taxon>Malacostraca</taxon>
        <taxon>Eumalacostraca</taxon>
        <taxon>Eucarida</taxon>
        <taxon>Decapoda</taxon>
        <taxon>Pleocyemata</taxon>
        <taxon>Anomura</taxon>
        <taxon>Galatheoidea</taxon>
        <taxon>Porcellanidae</taxon>
        <taxon>Petrolisthes</taxon>
    </lineage>
</organism>
<evidence type="ECO:0000313" key="3">
    <source>
        <dbReference type="Proteomes" id="UP001292094"/>
    </source>
</evidence>
<feature type="region of interest" description="Disordered" evidence="1">
    <location>
        <begin position="140"/>
        <end position="168"/>
    </location>
</feature>
<feature type="compositionally biased region" description="Basic and acidic residues" evidence="1">
    <location>
        <begin position="146"/>
        <end position="157"/>
    </location>
</feature>
<gene>
    <name evidence="2" type="ORF">Pmani_036972</name>
</gene>
<dbReference type="Proteomes" id="UP001292094">
    <property type="component" value="Unassembled WGS sequence"/>
</dbReference>